<evidence type="ECO:0000259" key="12">
    <source>
        <dbReference type="PROSITE" id="PS50109"/>
    </source>
</evidence>
<dbReference type="SMART" id="SM00304">
    <property type="entry name" value="HAMP"/>
    <property type="match status" value="1"/>
</dbReference>
<evidence type="ECO:0000256" key="9">
    <source>
        <dbReference type="ARBA" id="ARBA00023012"/>
    </source>
</evidence>
<dbReference type="SUPFAM" id="SSF55874">
    <property type="entry name" value="ATPase domain of HSP90 chaperone/DNA topoisomerase II/histidine kinase"/>
    <property type="match status" value="1"/>
</dbReference>
<keyword evidence="7" id="KW-0418">Kinase</keyword>
<feature type="transmembrane region" description="Helical" evidence="11">
    <location>
        <begin position="12"/>
        <end position="37"/>
    </location>
</feature>
<comment type="caution">
    <text evidence="14">The sequence shown here is derived from an EMBL/GenBank/DDBJ whole genome shotgun (WGS) entry which is preliminary data.</text>
</comment>
<dbReference type="EC" id="2.7.13.3" evidence="3"/>
<feature type="domain" description="HAMP" evidence="13">
    <location>
        <begin position="183"/>
        <end position="235"/>
    </location>
</feature>
<dbReference type="EMBL" id="SPUM01000063">
    <property type="protein sequence ID" value="TFW32227.1"/>
    <property type="molecule type" value="Genomic_DNA"/>
</dbReference>
<evidence type="ECO:0000256" key="2">
    <source>
        <dbReference type="ARBA" id="ARBA00004370"/>
    </source>
</evidence>
<evidence type="ECO:0000256" key="8">
    <source>
        <dbReference type="ARBA" id="ARBA00022989"/>
    </source>
</evidence>
<evidence type="ECO:0000256" key="6">
    <source>
        <dbReference type="ARBA" id="ARBA00022692"/>
    </source>
</evidence>
<dbReference type="Gene3D" id="6.10.340.10">
    <property type="match status" value="1"/>
</dbReference>
<evidence type="ECO:0000256" key="11">
    <source>
        <dbReference type="SAM" id="Phobius"/>
    </source>
</evidence>
<dbReference type="SUPFAM" id="SSF47384">
    <property type="entry name" value="Homodimeric domain of signal transducing histidine kinase"/>
    <property type="match status" value="1"/>
</dbReference>
<dbReference type="Pfam" id="PF02518">
    <property type="entry name" value="HATPase_c"/>
    <property type="match status" value="1"/>
</dbReference>
<dbReference type="PANTHER" id="PTHR45436:SF8">
    <property type="entry name" value="HISTIDINE KINASE"/>
    <property type="match status" value="1"/>
</dbReference>
<name>A0A4Y9SZT5_9BURK</name>
<dbReference type="Pfam" id="PF00672">
    <property type="entry name" value="HAMP"/>
    <property type="match status" value="1"/>
</dbReference>
<dbReference type="SMART" id="SM00387">
    <property type="entry name" value="HATPase_c"/>
    <property type="match status" value="1"/>
</dbReference>
<gene>
    <name evidence="14" type="ORF">E4O92_10430</name>
</gene>
<dbReference type="InterPro" id="IPR004358">
    <property type="entry name" value="Sig_transdc_His_kin-like_C"/>
</dbReference>
<dbReference type="SUPFAM" id="SSF158472">
    <property type="entry name" value="HAMP domain-like"/>
    <property type="match status" value="1"/>
</dbReference>
<evidence type="ECO:0000313" key="14">
    <source>
        <dbReference type="EMBL" id="TFW32227.1"/>
    </source>
</evidence>
<keyword evidence="8 11" id="KW-1133">Transmembrane helix</keyword>
<dbReference type="AlphaFoldDB" id="A0A4Y9SZT5"/>
<organism evidence="14 15">
    <name type="scientific">Massilia horti</name>
    <dbReference type="NCBI Taxonomy" id="2562153"/>
    <lineage>
        <taxon>Bacteria</taxon>
        <taxon>Pseudomonadati</taxon>
        <taxon>Pseudomonadota</taxon>
        <taxon>Betaproteobacteria</taxon>
        <taxon>Burkholderiales</taxon>
        <taxon>Oxalobacteraceae</taxon>
        <taxon>Telluria group</taxon>
        <taxon>Massilia</taxon>
    </lineage>
</organism>
<keyword evidence="15" id="KW-1185">Reference proteome</keyword>
<dbReference type="PRINTS" id="PR00344">
    <property type="entry name" value="BCTRLSENSOR"/>
</dbReference>
<keyword evidence="10 11" id="KW-0472">Membrane</keyword>
<keyword evidence="6 11" id="KW-0812">Transmembrane</keyword>
<dbReference type="Gene3D" id="3.30.565.10">
    <property type="entry name" value="Histidine kinase-like ATPase, C-terminal domain"/>
    <property type="match status" value="1"/>
</dbReference>
<evidence type="ECO:0000256" key="10">
    <source>
        <dbReference type="ARBA" id="ARBA00023136"/>
    </source>
</evidence>
<keyword evidence="9" id="KW-0902">Two-component regulatory system</keyword>
<dbReference type="PROSITE" id="PS50885">
    <property type="entry name" value="HAMP"/>
    <property type="match status" value="1"/>
</dbReference>
<dbReference type="GO" id="GO:0000155">
    <property type="term" value="F:phosphorelay sensor kinase activity"/>
    <property type="evidence" value="ECO:0007669"/>
    <property type="project" value="InterPro"/>
</dbReference>
<dbReference type="Proteomes" id="UP000297258">
    <property type="component" value="Unassembled WGS sequence"/>
</dbReference>
<keyword evidence="5" id="KW-0808">Transferase</keyword>
<evidence type="ECO:0000256" key="4">
    <source>
        <dbReference type="ARBA" id="ARBA00022553"/>
    </source>
</evidence>
<keyword evidence="4" id="KW-0597">Phosphoprotein</keyword>
<evidence type="ECO:0000256" key="3">
    <source>
        <dbReference type="ARBA" id="ARBA00012438"/>
    </source>
</evidence>
<evidence type="ECO:0000256" key="1">
    <source>
        <dbReference type="ARBA" id="ARBA00000085"/>
    </source>
</evidence>
<comment type="subcellular location">
    <subcellularLocation>
        <location evidence="2">Membrane</location>
    </subcellularLocation>
</comment>
<protein>
    <recommendedName>
        <fullName evidence="3">histidine kinase</fullName>
        <ecNumber evidence="3">2.7.13.3</ecNumber>
    </recommendedName>
</protein>
<dbReference type="CDD" id="cd06225">
    <property type="entry name" value="HAMP"/>
    <property type="match status" value="1"/>
</dbReference>
<dbReference type="InterPro" id="IPR036097">
    <property type="entry name" value="HisK_dim/P_sf"/>
</dbReference>
<dbReference type="PROSITE" id="PS50109">
    <property type="entry name" value="HIS_KIN"/>
    <property type="match status" value="1"/>
</dbReference>
<dbReference type="InterPro" id="IPR005467">
    <property type="entry name" value="His_kinase_dom"/>
</dbReference>
<comment type="catalytic activity">
    <reaction evidence="1">
        <text>ATP + protein L-histidine = ADP + protein N-phospho-L-histidine.</text>
        <dbReference type="EC" id="2.7.13.3"/>
    </reaction>
</comment>
<proteinExistence type="predicted"/>
<sequence>MPLSRGSLRDSIAVRIAIAYGLLMALSIAAISTVFYFGTVGVFERSIDAKISSIAERLAGRYRAGGEHALLREIEAELSDRSDSDTEIFLLLSPQGRRVVGNLPAWPGALPPPDRLVFAELERDGVRVSGRLVTRLLDDGSRIVVGRDLRELDGIRAVIERALAVSSVVSVLLACAGALLFRRQVESRIGKIRRTVGHVEAGDLSRRVAVQGDDEFARLSADINRMLDRIEDLMEGVRHVSNSIAHDLRTPLGRVRVRLDNALQAATGPGELAAGAREAIEDIDGVIAVFDKLLQIAAAESGVRAASFETLDLHTIATDMVELYEAVAEEQGVTLAVSANGPLPARGDRDLLGSALASLIDNAIKYGGPGARVEVSVRRMADVMALAVRDNGPGVPPSELDRLCERFYRVDRSRHLPGNGLGLSIVTAIAQLHGGRLALANANPGLEASLLLPLVPVSRESGPASQAD</sequence>
<dbReference type="RefSeq" id="WP_135189705.1">
    <property type="nucleotide sequence ID" value="NZ_SPUM01000063.1"/>
</dbReference>
<feature type="domain" description="Histidine kinase" evidence="12">
    <location>
        <begin position="243"/>
        <end position="456"/>
    </location>
</feature>
<evidence type="ECO:0000313" key="15">
    <source>
        <dbReference type="Proteomes" id="UP000297258"/>
    </source>
</evidence>
<evidence type="ECO:0000256" key="5">
    <source>
        <dbReference type="ARBA" id="ARBA00022679"/>
    </source>
</evidence>
<accession>A0A4Y9SZT5</accession>
<evidence type="ECO:0000256" key="7">
    <source>
        <dbReference type="ARBA" id="ARBA00022777"/>
    </source>
</evidence>
<dbReference type="OrthoDB" id="9809766at2"/>
<dbReference type="GO" id="GO:0005886">
    <property type="term" value="C:plasma membrane"/>
    <property type="evidence" value="ECO:0007669"/>
    <property type="project" value="TreeGrafter"/>
</dbReference>
<reference evidence="14 15" key="1">
    <citation type="submission" date="2019-03" db="EMBL/GenBank/DDBJ databases">
        <title>Draft genome of Massilia hortus sp. nov., a novel bacterial species of the Oxalobacteraceae family.</title>
        <authorList>
            <person name="Peta V."/>
            <person name="Raths R."/>
            <person name="Bucking H."/>
        </authorList>
    </citation>
    <scope>NUCLEOTIDE SEQUENCE [LARGE SCALE GENOMIC DNA]</scope>
    <source>
        <strain evidence="14 15">ONC3</strain>
    </source>
</reference>
<evidence type="ECO:0000259" key="13">
    <source>
        <dbReference type="PROSITE" id="PS50885"/>
    </source>
</evidence>
<dbReference type="PANTHER" id="PTHR45436">
    <property type="entry name" value="SENSOR HISTIDINE KINASE YKOH"/>
    <property type="match status" value="1"/>
</dbReference>
<dbReference type="InterPro" id="IPR003660">
    <property type="entry name" value="HAMP_dom"/>
</dbReference>
<dbReference type="InterPro" id="IPR003594">
    <property type="entry name" value="HATPase_dom"/>
</dbReference>
<dbReference type="InterPro" id="IPR036890">
    <property type="entry name" value="HATPase_C_sf"/>
</dbReference>
<dbReference type="InterPro" id="IPR050428">
    <property type="entry name" value="TCS_sensor_his_kinase"/>
</dbReference>